<reference evidence="1 2" key="1">
    <citation type="submission" date="2018-09" db="EMBL/GenBank/DDBJ databases">
        <title>YIM PH21274 draft genome.</title>
        <authorList>
            <person name="Miao C."/>
        </authorList>
    </citation>
    <scope>NUCLEOTIDE SEQUENCE [LARGE SCALE GENOMIC DNA]</scope>
    <source>
        <strain evidence="1 2">YIM PH 21724</strain>
    </source>
</reference>
<evidence type="ECO:0008006" key="3">
    <source>
        <dbReference type="Google" id="ProtNLM"/>
    </source>
</evidence>
<gene>
    <name evidence="1" type="ORF">D5S18_31345</name>
</gene>
<protein>
    <recommendedName>
        <fullName evidence="3">Sensor domain-containing protein</fullName>
    </recommendedName>
</protein>
<evidence type="ECO:0000313" key="2">
    <source>
        <dbReference type="Proteomes" id="UP000266677"/>
    </source>
</evidence>
<accession>A0A3A4K026</accession>
<proteinExistence type="predicted"/>
<comment type="caution">
    <text evidence="1">The sequence shown here is derived from an EMBL/GenBank/DDBJ whole genome shotgun (WGS) entry which is preliminary data.</text>
</comment>
<dbReference type="Proteomes" id="UP000266677">
    <property type="component" value="Unassembled WGS sequence"/>
</dbReference>
<dbReference type="AlphaFoldDB" id="A0A3A4K026"/>
<evidence type="ECO:0000313" key="1">
    <source>
        <dbReference type="EMBL" id="RJO69161.1"/>
    </source>
</evidence>
<organism evidence="1 2">
    <name type="scientific">Nocardia panacis</name>
    <dbReference type="NCBI Taxonomy" id="2340916"/>
    <lineage>
        <taxon>Bacteria</taxon>
        <taxon>Bacillati</taxon>
        <taxon>Actinomycetota</taxon>
        <taxon>Actinomycetes</taxon>
        <taxon>Mycobacteriales</taxon>
        <taxon>Nocardiaceae</taxon>
        <taxon>Nocardia</taxon>
    </lineage>
</organism>
<sequence length="203" mass="20739">MSPLGPAVVAAPVAGAPITDSDRLRGLLLSGADLPPSFTELPDRNLDTAAAGLAPTTPAACAKILTPLATQRTGALARASVEFVGPDFAGIDIDAATYANDVVPQAFSEIQATLRGCTHYTGSDGARLIDYRLGSRTGPSAGDAETGFQVRTESDGLVLSSSVAIVQVGATLVQISVTARERVDPGVLGDLTAAQVRLLRGTR</sequence>
<dbReference type="EMBL" id="QZFU01000045">
    <property type="protein sequence ID" value="RJO69161.1"/>
    <property type="molecule type" value="Genomic_DNA"/>
</dbReference>
<name>A0A3A4K026_9NOCA</name>
<keyword evidence="2" id="KW-1185">Reference proteome</keyword>